<reference evidence="1 2" key="1">
    <citation type="submission" date="2023-07" db="EMBL/GenBank/DDBJ databases">
        <title>Sorghum-associated microbial communities from plants grown in Nebraska, USA.</title>
        <authorList>
            <person name="Schachtman D."/>
        </authorList>
    </citation>
    <scope>NUCLEOTIDE SEQUENCE [LARGE SCALE GENOMIC DNA]</scope>
    <source>
        <strain evidence="1 2">BE308</strain>
    </source>
</reference>
<accession>A0ABU1ZJA4</accession>
<dbReference type="Proteomes" id="UP001268089">
    <property type="component" value="Unassembled WGS sequence"/>
</dbReference>
<dbReference type="Pfam" id="PF11066">
    <property type="entry name" value="DUF2867"/>
    <property type="match status" value="1"/>
</dbReference>
<dbReference type="RefSeq" id="WP_310338571.1">
    <property type="nucleotide sequence ID" value="NZ_JAVDXO010000001.1"/>
</dbReference>
<evidence type="ECO:0000313" key="1">
    <source>
        <dbReference type="EMBL" id="MDR7304945.1"/>
    </source>
</evidence>
<sequence>MNTTITETPLPVHSQIAQRTAGADFADCYTFADPKPGSSAMETYQAVMGYTPGWMNFLMSVRNQAVRLVGLKHLGSLEVKMQAQDAKPAARYAVGDRAGIFSLCYLSAPEVILCDDDKHLRVELSVCKHQQDGQPMVSVSTVVHNHNALGRAYMAVVGPVHRRIVPKMLSQSLHAARTAHQ</sequence>
<dbReference type="EMBL" id="JAVDXO010000001">
    <property type="protein sequence ID" value="MDR7304945.1"/>
    <property type="molecule type" value="Genomic_DNA"/>
</dbReference>
<dbReference type="InterPro" id="IPR021295">
    <property type="entry name" value="DUF2867"/>
</dbReference>
<keyword evidence="2" id="KW-1185">Reference proteome</keyword>
<comment type="caution">
    <text evidence="1">The sequence shown here is derived from an EMBL/GenBank/DDBJ whole genome shotgun (WGS) entry which is preliminary data.</text>
</comment>
<proteinExistence type="predicted"/>
<protein>
    <recommendedName>
        <fullName evidence="3">DUF2867 domain-containing protein</fullName>
    </recommendedName>
</protein>
<evidence type="ECO:0008006" key="3">
    <source>
        <dbReference type="Google" id="ProtNLM"/>
    </source>
</evidence>
<name>A0ABU1ZJA4_9BURK</name>
<gene>
    <name evidence="1" type="ORF">J2X15_000211</name>
</gene>
<organism evidence="1 2">
    <name type="scientific">Rhodoferax saidenbachensis</name>
    <dbReference type="NCBI Taxonomy" id="1484693"/>
    <lineage>
        <taxon>Bacteria</taxon>
        <taxon>Pseudomonadati</taxon>
        <taxon>Pseudomonadota</taxon>
        <taxon>Betaproteobacteria</taxon>
        <taxon>Burkholderiales</taxon>
        <taxon>Comamonadaceae</taxon>
        <taxon>Rhodoferax</taxon>
    </lineage>
</organism>
<evidence type="ECO:0000313" key="2">
    <source>
        <dbReference type="Proteomes" id="UP001268089"/>
    </source>
</evidence>